<organism evidence="13 14">
    <name type="scientific">Porphyra umbilicalis</name>
    <name type="common">Purple laver</name>
    <name type="synonym">Red alga</name>
    <dbReference type="NCBI Taxonomy" id="2786"/>
    <lineage>
        <taxon>Eukaryota</taxon>
        <taxon>Rhodophyta</taxon>
        <taxon>Bangiophyceae</taxon>
        <taxon>Bangiales</taxon>
        <taxon>Bangiaceae</taxon>
        <taxon>Porphyra</taxon>
    </lineage>
</organism>
<reference evidence="13 14" key="1">
    <citation type="submission" date="2017-03" db="EMBL/GenBank/DDBJ databases">
        <title>WGS assembly of Porphyra umbilicalis.</title>
        <authorList>
            <person name="Brawley S.H."/>
            <person name="Blouin N.A."/>
            <person name="Ficko-Blean E."/>
            <person name="Wheeler G.L."/>
            <person name="Lohr M."/>
            <person name="Goodson H.V."/>
            <person name="Jenkins J.W."/>
            <person name="Blaby-Haas C.E."/>
            <person name="Helliwell K.E."/>
            <person name="Chan C."/>
            <person name="Marriage T."/>
            <person name="Bhattacharya D."/>
            <person name="Klein A.S."/>
            <person name="Badis Y."/>
            <person name="Brodie J."/>
            <person name="Cao Y."/>
            <person name="Collen J."/>
            <person name="Dittami S.M."/>
            <person name="Gachon C.M."/>
            <person name="Green B.R."/>
            <person name="Karpowicz S."/>
            <person name="Kim J.W."/>
            <person name="Kudahl U."/>
            <person name="Lin S."/>
            <person name="Michel G."/>
            <person name="Mittag M."/>
            <person name="Olson B.J."/>
            <person name="Pangilinan J."/>
            <person name="Peng Y."/>
            <person name="Qiu H."/>
            <person name="Shu S."/>
            <person name="Singer J.T."/>
            <person name="Smith A.G."/>
            <person name="Sprecher B.N."/>
            <person name="Wagner V."/>
            <person name="Wang W."/>
            <person name="Wang Z.-Y."/>
            <person name="Yan J."/>
            <person name="Yarish C."/>
            <person name="Zoeuner-Riek S."/>
            <person name="Zhuang Y."/>
            <person name="Zou Y."/>
            <person name="Lindquist E.A."/>
            <person name="Grimwood J."/>
            <person name="Barry K."/>
            <person name="Rokhsar D.S."/>
            <person name="Schmutz J."/>
            <person name="Stiller J.W."/>
            <person name="Grossman A.R."/>
            <person name="Prochnik S.E."/>
        </authorList>
    </citation>
    <scope>NUCLEOTIDE SEQUENCE [LARGE SCALE GENOMIC DNA]</scope>
    <source>
        <strain evidence="13">4086291</strain>
    </source>
</reference>
<evidence type="ECO:0000256" key="4">
    <source>
        <dbReference type="ARBA" id="ARBA00022490"/>
    </source>
</evidence>
<evidence type="ECO:0000256" key="1">
    <source>
        <dbReference type="ARBA" id="ARBA00004496"/>
    </source>
</evidence>
<evidence type="ECO:0000313" key="14">
    <source>
        <dbReference type="Proteomes" id="UP000218209"/>
    </source>
</evidence>
<dbReference type="PROSITE" id="PS00180">
    <property type="entry name" value="GLNA_1"/>
    <property type="match status" value="1"/>
</dbReference>
<dbReference type="InterPro" id="IPR027302">
    <property type="entry name" value="Gln_synth_N_conserv_site"/>
</dbReference>
<evidence type="ECO:0000256" key="9">
    <source>
        <dbReference type="RuleBase" id="RU000384"/>
    </source>
</evidence>
<feature type="domain" description="GS catalytic" evidence="12">
    <location>
        <begin position="209"/>
        <end position="458"/>
    </location>
</feature>
<dbReference type="SUPFAM" id="SSF55931">
    <property type="entry name" value="Glutamine synthetase/guanido kinase"/>
    <property type="match status" value="1"/>
</dbReference>
<keyword evidence="5 10" id="KW-0436">Ligase</keyword>
<keyword evidence="14" id="KW-1185">Reference proteome</keyword>
<protein>
    <recommendedName>
        <fullName evidence="3 10">Glutamine synthetase</fullName>
        <ecNumber evidence="3 10">6.3.1.2</ecNumber>
    </recommendedName>
</protein>
<name>A0A1X6NTA6_PORUM</name>
<dbReference type="EMBL" id="KV919106">
    <property type="protein sequence ID" value="OSX71831.1"/>
    <property type="molecule type" value="Genomic_DNA"/>
</dbReference>
<dbReference type="SUPFAM" id="SSF54368">
    <property type="entry name" value="Glutamine synthetase, N-terminal domain"/>
    <property type="match status" value="1"/>
</dbReference>
<dbReference type="FunFam" id="3.30.590.10:FF:000011">
    <property type="entry name" value="Glutamine synthetase"/>
    <property type="match status" value="1"/>
</dbReference>
<dbReference type="EC" id="6.3.1.2" evidence="3 10"/>
<dbReference type="Pfam" id="PF03951">
    <property type="entry name" value="Gln-synt_N"/>
    <property type="match status" value="1"/>
</dbReference>
<comment type="similarity">
    <text evidence="2 8 9">Belongs to the glutamine synthetase family.</text>
</comment>
<feature type="domain" description="GS beta-grasp" evidence="11">
    <location>
        <begin position="121"/>
        <end position="202"/>
    </location>
</feature>
<keyword evidence="7 10" id="KW-0067">ATP-binding</keyword>
<dbReference type="InterPro" id="IPR036651">
    <property type="entry name" value="Gln_synt_N_sf"/>
</dbReference>
<dbReference type="SMART" id="SM01230">
    <property type="entry name" value="Gln-synt_C"/>
    <property type="match status" value="1"/>
</dbReference>
<proteinExistence type="inferred from homology"/>
<dbReference type="PROSITE" id="PS51986">
    <property type="entry name" value="GS_BETA_GRASP"/>
    <property type="match status" value="1"/>
</dbReference>
<keyword evidence="6 10" id="KW-0547">Nucleotide-binding</keyword>
<dbReference type="PROSITE" id="PS00181">
    <property type="entry name" value="GLNA_ATP"/>
    <property type="match status" value="1"/>
</dbReference>
<dbReference type="PANTHER" id="PTHR20852:SF93">
    <property type="entry name" value="GLUTAMINE SYNTHETASE CYTOSOLIC ISOZYME 1-1"/>
    <property type="match status" value="1"/>
</dbReference>
<dbReference type="GO" id="GO:0004356">
    <property type="term" value="F:glutamine synthetase activity"/>
    <property type="evidence" value="ECO:0007669"/>
    <property type="project" value="UniProtKB-EC"/>
</dbReference>
<accession>A0A1X6NTA6</accession>
<dbReference type="Pfam" id="PF00120">
    <property type="entry name" value="Gln-synt_C"/>
    <property type="match status" value="1"/>
</dbReference>
<dbReference type="Gene3D" id="3.10.20.70">
    <property type="entry name" value="Glutamine synthetase, N-terminal domain"/>
    <property type="match status" value="1"/>
</dbReference>
<comment type="catalytic activity">
    <reaction evidence="10">
        <text>L-glutamate + NH4(+) + ATP = L-glutamine + ADP + phosphate + H(+)</text>
        <dbReference type="Rhea" id="RHEA:16169"/>
        <dbReference type="ChEBI" id="CHEBI:15378"/>
        <dbReference type="ChEBI" id="CHEBI:28938"/>
        <dbReference type="ChEBI" id="CHEBI:29985"/>
        <dbReference type="ChEBI" id="CHEBI:30616"/>
        <dbReference type="ChEBI" id="CHEBI:43474"/>
        <dbReference type="ChEBI" id="CHEBI:58359"/>
        <dbReference type="ChEBI" id="CHEBI:456216"/>
        <dbReference type="EC" id="6.3.1.2"/>
    </reaction>
</comment>
<sequence>MAGGGRVCRLRSTTHAARRPLIFVLCEKGGVHGVAAALGFPVQEARHCPRTHIAFFCPSHSVPTPTFASFDRSFSDPPSLPPPQVSRASPVCICTAFSTTLFSLKPTTMEALLNLPQGDSVFAEYVWIDGYGKLRSKGRTLTKSILGKAPSDLPKWNYDGSSTSQAPGSDSEVILRPQAIFKDPFRTGDNILVMCDTYTPAGEPLPTNSRFSCAKVQEAAKDEEPWFGLEQEYFLTNLKTGRPLGFPDEGEPEAQKWYYCGVGAKYIFGRQIVEAHWRACIYAGIQISGVNGEVACGQWEFQVGPVTGVSQGDQMWMARYILERIAETQGVGVDYSAKPVKGDWNGSGCHTNFSTAAMRAPGGYEGAIIPALERLALKHELHIKNYGDNSERLTGKHETASIDKFTWGPADRGASCRVGHDTVNEGCGYLEDRRPSGDVDSYVVTKLLTSTCCDIPLE</sequence>
<dbReference type="GO" id="GO:0005737">
    <property type="term" value="C:cytoplasm"/>
    <property type="evidence" value="ECO:0007669"/>
    <property type="project" value="UniProtKB-SubCell"/>
</dbReference>
<evidence type="ECO:0000256" key="6">
    <source>
        <dbReference type="ARBA" id="ARBA00022741"/>
    </source>
</evidence>
<dbReference type="PROSITE" id="PS51987">
    <property type="entry name" value="GS_CATALYTIC"/>
    <property type="match status" value="1"/>
</dbReference>
<dbReference type="Gene3D" id="3.30.590.10">
    <property type="entry name" value="Glutamine synthetase/guanido kinase, catalytic domain"/>
    <property type="match status" value="1"/>
</dbReference>
<dbReference type="Proteomes" id="UP000218209">
    <property type="component" value="Unassembled WGS sequence"/>
</dbReference>
<comment type="subcellular location">
    <subcellularLocation>
        <location evidence="1">Cytoplasm</location>
    </subcellularLocation>
</comment>
<evidence type="ECO:0000256" key="2">
    <source>
        <dbReference type="ARBA" id="ARBA00009897"/>
    </source>
</evidence>
<dbReference type="FunFam" id="3.10.20.70:FF:000004">
    <property type="entry name" value="Glutamine synthetase"/>
    <property type="match status" value="1"/>
</dbReference>
<evidence type="ECO:0000256" key="8">
    <source>
        <dbReference type="PROSITE-ProRule" id="PRU01330"/>
    </source>
</evidence>
<dbReference type="GO" id="GO:0006542">
    <property type="term" value="P:glutamine biosynthetic process"/>
    <property type="evidence" value="ECO:0007669"/>
    <property type="project" value="InterPro"/>
</dbReference>
<evidence type="ECO:0000256" key="3">
    <source>
        <dbReference type="ARBA" id="ARBA00012937"/>
    </source>
</evidence>
<dbReference type="InterPro" id="IPR008147">
    <property type="entry name" value="Gln_synt_N"/>
</dbReference>
<evidence type="ECO:0000256" key="5">
    <source>
        <dbReference type="ARBA" id="ARBA00022598"/>
    </source>
</evidence>
<dbReference type="InterPro" id="IPR008146">
    <property type="entry name" value="Gln_synth_cat_dom"/>
</dbReference>
<dbReference type="OrthoDB" id="1936100at2759"/>
<dbReference type="AlphaFoldDB" id="A0A1X6NTA6"/>
<evidence type="ECO:0000259" key="11">
    <source>
        <dbReference type="PROSITE" id="PS51986"/>
    </source>
</evidence>
<keyword evidence="4" id="KW-0963">Cytoplasm</keyword>
<dbReference type="InterPro" id="IPR027303">
    <property type="entry name" value="Gln_synth_gly_rich_site"/>
</dbReference>
<gene>
    <name evidence="13" type="ORF">BU14_0499s0012</name>
</gene>
<evidence type="ECO:0000256" key="10">
    <source>
        <dbReference type="RuleBase" id="RU004356"/>
    </source>
</evidence>
<dbReference type="InterPro" id="IPR050292">
    <property type="entry name" value="Glutamine_Synthetase"/>
</dbReference>
<evidence type="ECO:0000256" key="7">
    <source>
        <dbReference type="ARBA" id="ARBA00022840"/>
    </source>
</evidence>
<dbReference type="InterPro" id="IPR014746">
    <property type="entry name" value="Gln_synth/guanido_kin_cat_dom"/>
</dbReference>
<dbReference type="GO" id="GO:0005524">
    <property type="term" value="F:ATP binding"/>
    <property type="evidence" value="ECO:0007669"/>
    <property type="project" value="UniProtKB-KW"/>
</dbReference>
<dbReference type="PANTHER" id="PTHR20852">
    <property type="entry name" value="GLUTAMINE SYNTHETASE"/>
    <property type="match status" value="1"/>
</dbReference>
<evidence type="ECO:0000259" key="12">
    <source>
        <dbReference type="PROSITE" id="PS51987"/>
    </source>
</evidence>
<evidence type="ECO:0000313" key="13">
    <source>
        <dbReference type="EMBL" id="OSX71831.1"/>
    </source>
</evidence>